<evidence type="ECO:0000313" key="2">
    <source>
        <dbReference type="EMBL" id="KAK9221886.1"/>
    </source>
</evidence>
<sequence length="105" mass="11969">MQVNQSCLPSLKSNKLISSGFRPRTAARAKVLRQEQRHDWLGISSGWTREATQTASRIAARYKQRHKQQQRWHASPVRTFQSTLNVPSKPLRLSSGGIPHRQPLS</sequence>
<evidence type="ECO:0000313" key="3">
    <source>
        <dbReference type="Proteomes" id="UP001428341"/>
    </source>
</evidence>
<comment type="caution">
    <text evidence="2">The sequence shown here is derived from an EMBL/GenBank/DDBJ whole genome shotgun (WGS) entry which is preliminary data.</text>
</comment>
<gene>
    <name evidence="2" type="ORF">WN944_010317</name>
</gene>
<accession>A0AAP0MTW3</accession>
<keyword evidence="3" id="KW-1185">Reference proteome</keyword>
<dbReference type="EMBL" id="JBCGBO010000002">
    <property type="protein sequence ID" value="KAK9221886.1"/>
    <property type="molecule type" value="Genomic_DNA"/>
</dbReference>
<reference evidence="2 3" key="1">
    <citation type="submission" date="2024-05" db="EMBL/GenBank/DDBJ databases">
        <title>Haplotype-resolved chromosome-level genome assembly of Huyou (Citrus changshanensis).</title>
        <authorList>
            <person name="Miao C."/>
            <person name="Chen W."/>
            <person name="Wu Y."/>
            <person name="Wang L."/>
            <person name="Zhao S."/>
            <person name="Grierson D."/>
            <person name="Xu C."/>
            <person name="Chen K."/>
        </authorList>
    </citation>
    <scope>NUCLEOTIDE SEQUENCE [LARGE SCALE GENOMIC DNA]</scope>
    <source>
        <strain evidence="2">01-14</strain>
        <tissue evidence="2">Leaf</tissue>
    </source>
</reference>
<dbReference type="Proteomes" id="UP001428341">
    <property type="component" value="Unassembled WGS sequence"/>
</dbReference>
<protein>
    <submittedName>
        <fullName evidence="2">Uncharacterized protein</fullName>
    </submittedName>
</protein>
<name>A0AAP0MTW3_9ROSI</name>
<proteinExistence type="predicted"/>
<feature type="region of interest" description="Disordered" evidence="1">
    <location>
        <begin position="66"/>
        <end position="105"/>
    </location>
</feature>
<evidence type="ECO:0000256" key="1">
    <source>
        <dbReference type="SAM" id="MobiDB-lite"/>
    </source>
</evidence>
<dbReference type="AlphaFoldDB" id="A0AAP0MTW3"/>
<organism evidence="2 3">
    <name type="scientific">Citrus x changshan-huyou</name>
    <dbReference type="NCBI Taxonomy" id="2935761"/>
    <lineage>
        <taxon>Eukaryota</taxon>
        <taxon>Viridiplantae</taxon>
        <taxon>Streptophyta</taxon>
        <taxon>Embryophyta</taxon>
        <taxon>Tracheophyta</taxon>
        <taxon>Spermatophyta</taxon>
        <taxon>Magnoliopsida</taxon>
        <taxon>eudicotyledons</taxon>
        <taxon>Gunneridae</taxon>
        <taxon>Pentapetalae</taxon>
        <taxon>rosids</taxon>
        <taxon>malvids</taxon>
        <taxon>Sapindales</taxon>
        <taxon>Rutaceae</taxon>
        <taxon>Aurantioideae</taxon>
        <taxon>Citrus</taxon>
    </lineage>
</organism>